<name>A0A352ISH7_9GAMM</name>
<dbReference type="EMBL" id="DNNA01000144">
    <property type="protein sequence ID" value="HBC34410.1"/>
    <property type="molecule type" value="Genomic_DNA"/>
</dbReference>
<gene>
    <name evidence="1" type="ORF">DC045_08850</name>
</gene>
<comment type="caution">
    <text evidence="1">The sequence shown here is derived from an EMBL/GenBank/DDBJ whole genome shotgun (WGS) entry which is preliminary data.</text>
</comment>
<dbReference type="AlphaFoldDB" id="A0A352ISH7"/>
<feature type="non-terminal residue" evidence="1">
    <location>
        <position position="1"/>
    </location>
</feature>
<reference evidence="1 2" key="1">
    <citation type="journal article" date="2018" name="Nat. Biotechnol.">
        <title>A standardized bacterial taxonomy based on genome phylogeny substantially revises the tree of life.</title>
        <authorList>
            <person name="Parks D.H."/>
            <person name="Chuvochina M."/>
            <person name="Waite D.W."/>
            <person name="Rinke C."/>
            <person name="Skarshewski A."/>
            <person name="Chaumeil P.A."/>
            <person name="Hugenholtz P."/>
        </authorList>
    </citation>
    <scope>NUCLEOTIDE SEQUENCE [LARGE SCALE GENOMIC DNA]</scope>
    <source>
        <strain evidence="1">UBA9380</strain>
    </source>
</reference>
<organism evidence="1 2">
    <name type="scientific">Marinobacter adhaerens</name>
    <dbReference type="NCBI Taxonomy" id="1033846"/>
    <lineage>
        <taxon>Bacteria</taxon>
        <taxon>Pseudomonadati</taxon>
        <taxon>Pseudomonadota</taxon>
        <taxon>Gammaproteobacteria</taxon>
        <taxon>Pseudomonadales</taxon>
        <taxon>Marinobacteraceae</taxon>
        <taxon>Marinobacter</taxon>
    </lineage>
</organism>
<protein>
    <submittedName>
        <fullName evidence="1">U32 family peptidase</fullName>
    </submittedName>
</protein>
<proteinExistence type="predicted"/>
<evidence type="ECO:0000313" key="1">
    <source>
        <dbReference type="EMBL" id="HBC34410.1"/>
    </source>
</evidence>
<evidence type="ECO:0000313" key="2">
    <source>
        <dbReference type="Proteomes" id="UP000263489"/>
    </source>
</evidence>
<accession>A0A352ISH7</accession>
<sequence length="54" mass="6136">VRLSPEHQGMEEVVRRFDQIRRGELPATDPLNLVEAPPCNGYWYGKPGMDLVPT</sequence>
<dbReference type="Proteomes" id="UP000263489">
    <property type="component" value="Unassembled WGS sequence"/>
</dbReference>